<dbReference type="Proteomes" id="UP001620339">
    <property type="component" value="Unassembled WGS sequence"/>
</dbReference>
<reference evidence="1 2" key="1">
    <citation type="submission" date="2020-10" db="EMBL/GenBank/DDBJ databases">
        <title>Phylogeny of dyella-like bacteria.</title>
        <authorList>
            <person name="Fu J."/>
        </authorList>
    </citation>
    <scope>NUCLEOTIDE SEQUENCE [LARGE SCALE GENOMIC DNA]</scope>
    <source>
        <strain evidence="1 2">KACC 19113</strain>
    </source>
</reference>
<protein>
    <submittedName>
        <fullName evidence="1">Uncharacterized protein</fullName>
    </submittedName>
</protein>
<gene>
    <name evidence="1" type="ORF">ISP25_04830</name>
</gene>
<sequence length="342" mass="37630">MTLVCCWLDKSYGQNKITALADARAADLGADGKWTPRTELTTKLYKVPMACYSISSLNPAVGGWDSPYYTTEIGIGFAGYCFEAMSIIALFKRFVGTLVAYPDSDSNVEPEIDDQAPTPEPKKLVDILMAVIDGWFSSSRSDQHVEFLLFGFSPQNGHPWCAQVERIKGGTARLVLVENTLQEYSVFSIGDAGHGDKFKQEVEDILGRIRKQSDGINAGGDINERLDNDLEKARLHLASRKTVEQAVINEINNEFRETVGGVLQKMEIYAVEVNRAVAGFTRDSKDFNIDMLPAAADRLGYIPILQNMGRVMPVMDVRSLAEARVPGDANEDFGSMPEGGLT</sequence>
<keyword evidence="2" id="KW-1185">Reference proteome</keyword>
<evidence type="ECO:0000313" key="2">
    <source>
        <dbReference type="Proteomes" id="UP001620339"/>
    </source>
</evidence>
<name>A0ABW8J3L3_9GAMM</name>
<organism evidence="1 2">
    <name type="scientific">Rhodanobacter hydrolyticus</name>
    <dbReference type="NCBI Taxonomy" id="2250595"/>
    <lineage>
        <taxon>Bacteria</taxon>
        <taxon>Pseudomonadati</taxon>
        <taxon>Pseudomonadota</taxon>
        <taxon>Gammaproteobacteria</taxon>
        <taxon>Lysobacterales</taxon>
        <taxon>Rhodanobacteraceae</taxon>
        <taxon>Rhodanobacter</taxon>
    </lineage>
</organism>
<accession>A0ABW8J3L3</accession>
<proteinExistence type="predicted"/>
<comment type="caution">
    <text evidence="1">The sequence shown here is derived from an EMBL/GenBank/DDBJ whole genome shotgun (WGS) entry which is preliminary data.</text>
</comment>
<dbReference type="EMBL" id="JADIKK010000008">
    <property type="protein sequence ID" value="MFK2876393.1"/>
    <property type="molecule type" value="Genomic_DNA"/>
</dbReference>
<evidence type="ECO:0000313" key="1">
    <source>
        <dbReference type="EMBL" id="MFK2876393.1"/>
    </source>
</evidence>
<dbReference type="RefSeq" id="WP_404612126.1">
    <property type="nucleotide sequence ID" value="NZ_JADIKK010000008.1"/>
</dbReference>